<proteinExistence type="predicted"/>
<protein>
    <submittedName>
        <fullName evidence="1">Uncharacterized protein</fullName>
    </submittedName>
</protein>
<accession>A0ABV1FBG2</accession>
<gene>
    <name evidence="1" type="ORF">WMO39_06930</name>
</gene>
<dbReference type="RefSeq" id="WP_117949740.1">
    <property type="nucleotide sequence ID" value="NZ_JBBMEZ010000016.1"/>
</dbReference>
<evidence type="ECO:0000313" key="1">
    <source>
        <dbReference type="EMBL" id="MEQ2470061.1"/>
    </source>
</evidence>
<reference evidence="1 2" key="1">
    <citation type="submission" date="2024-03" db="EMBL/GenBank/DDBJ databases">
        <title>Human intestinal bacterial collection.</title>
        <authorList>
            <person name="Pauvert C."/>
            <person name="Hitch T.C.A."/>
            <person name="Clavel T."/>
        </authorList>
    </citation>
    <scope>NUCLEOTIDE SEQUENCE [LARGE SCALE GENOMIC DNA]</scope>
    <source>
        <strain evidence="1 2">CLA-JM-H38</strain>
    </source>
</reference>
<evidence type="ECO:0000313" key="2">
    <source>
        <dbReference type="Proteomes" id="UP001490816"/>
    </source>
</evidence>
<sequence length="99" mass="10984">MNTNIKKFEIKLLRNGYSSQGAISASKNLAELRSSDLVKAASVWLNNEDTPLISEGNITTESLMKHFNMAYPATLIFIEWYRDDPTTAMSALESGGLLQ</sequence>
<keyword evidence="2" id="KW-1185">Reference proteome</keyword>
<dbReference type="EMBL" id="JBBMEZ010000016">
    <property type="protein sequence ID" value="MEQ2470061.1"/>
    <property type="molecule type" value="Genomic_DNA"/>
</dbReference>
<organism evidence="1 2">
    <name type="scientific">Ruminococcoides intestinale</name>
    <dbReference type="NCBI Taxonomy" id="3133162"/>
    <lineage>
        <taxon>Bacteria</taxon>
        <taxon>Bacillati</taxon>
        <taxon>Bacillota</taxon>
        <taxon>Clostridia</taxon>
        <taxon>Eubacteriales</taxon>
        <taxon>Oscillospiraceae</taxon>
        <taxon>Ruminococcoides</taxon>
    </lineage>
</organism>
<comment type="caution">
    <text evidence="1">The sequence shown here is derived from an EMBL/GenBank/DDBJ whole genome shotgun (WGS) entry which is preliminary data.</text>
</comment>
<name>A0ABV1FBG2_9FIRM</name>
<dbReference type="Proteomes" id="UP001490816">
    <property type="component" value="Unassembled WGS sequence"/>
</dbReference>